<reference evidence="2" key="1">
    <citation type="submission" date="2020-11" db="EMBL/GenBank/DDBJ databases">
        <authorList>
            <person name="Tran Van P."/>
        </authorList>
    </citation>
    <scope>NUCLEOTIDE SEQUENCE</scope>
</reference>
<protein>
    <submittedName>
        <fullName evidence="2">Uncharacterized protein</fullName>
    </submittedName>
</protein>
<name>A0A7R9A3U9_9CRUS</name>
<dbReference type="PANTHER" id="PTHR21163">
    <property type="entry name" value="PROTEIN G12"/>
    <property type="match status" value="1"/>
</dbReference>
<accession>A0A7R9A3U9</accession>
<gene>
    <name evidence="2" type="ORF">DSTB1V02_LOCUS1868</name>
</gene>
<feature type="chain" id="PRO_5036209654" evidence="1">
    <location>
        <begin position="19"/>
        <end position="230"/>
    </location>
</feature>
<feature type="signal peptide" evidence="1">
    <location>
        <begin position="1"/>
        <end position="18"/>
    </location>
</feature>
<evidence type="ECO:0000313" key="3">
    <source>
        <dbReference type="Proteomes" id="UP000677054"/>
    </source>
</evidence>
<organism evidence="2">
    <name type="scientific">Darwinula stevensoni</name>
    <dbReference type="NCBI Taxonomy" id="69355"/>
    <lineage>
        <taxon>Eukaryota</taxon>
        <taxon>Metazoa</taxon>
        <taxon>Ecdysozoa</taxon>
        <taxon>Arthropoda</taxon>
        <taxon>Crustacea</taxon>
        <taxon>Oligostraca</taxon>
        <taxon>Ostracoda</taxon>
        <taxon>Podocopa</taxon>
        <taxon>Podocopida</taxon>
        <taxon>Darwinulocopina</taxon>
        <taxon>Darwinuloidea</taxon>
        <taxon>Darwinulidae</taxon>
        <taxon>Darwinula</taxon>
    </lineage>
</organism>
<dbReference type="Pfam" id="PF06757">
    <property type="entry name" value="Ins_allergen_rp"/>
    <property type="match status" value="1"/>
</dbReference>
<sequence length="230" mass="26758">MKTVAVLVFLSFGGLASASLFPKFIKPRPRDPTQCNGADLNEIVNQFTTEIIPFEELKRLTLEWFDTDPEMRKLYAWVSSMEVKEGVYDALHAFPPFVIFLDILRDGNIDIDAFDQELFDILGWSEVQRQMFDYPDFNYINDLYNGTVEVDSDIILTWLLMCIQFNTPFRELFVYIQSDAFYEIVRFIWFNVIIDDLIKELENQGFDVEGDLGLVAGFLGWPWPPTSIRS</sequence>
<keyword evidence="3" id="KW-1185">Reference proteome</keyword>
<dbReference type="AlphaFoldDB" id="A0A7R9A3U9"/>
<dbReference type="EMBL" id="CAJPEV010000191">
    <property type="protein sequence ID" value="CAG0882079.1"/>
    <property type="molecule type" value="Genomic_DNA"/>
</dbReference>
<evidence type="ECO:0000256" key="1">
    <source>
        <dbReference type="SAM" id="SignalP"/>
    </source>
</evidence>
<dbReference type="OrthoDB" id="7882129at2759"/>
<dbReference type="PANTHER" id="PTHR21163:SF1">
    <property type="entry name" value="PROTEIN G12"/>
    <property type="match status" value="1"/>
</dbReference>
<keyword evidence="1" id="KW-0732">Signal</keyword>
<dbReference type="InterPro" id="IPR010629">
    <property type="entry name" value="Ins_allergen"/>
</dbReference>
<dbReference type="Proteomes" id="UP000677054">
    <property type="component" value="Unassembled WGS sequence"/>
</dbReference>
<evidence type="ECO:0000313" key="2">
    <source>
        <dbReference type="EMBL" id="CAD7241891.1"/>
    </source>
</evidence>
<dbReference type="EMBL" id="LR899708">
    <property type="protein sequence ID" value="CAD7241891.1"/>
    <property type="molecule type" value="Genomic_DNA"/>
</dbReference>
<proteinExistence type="predicted"/>